<dbReference type="HOGENOM" id="CLU_086824_1_0_1"/>
<organism evidence="2 3">
    <name type="scientific">Oryza rufipogon</name>
    <name type="common">Brownbeard rice</name>
    <name type="synonym">Asian wild rice</name>
    <dbReference type="NCBI Taxonomy" id="4529"/>
    <lineage>
        <taxon>Eukaryota</taxon>
        <taxon>Viridiplantae</taxon>
        <taxon>Streptophyta</taxon>
        <taxon>Embryophyta</taxon>
        <taxon>Tracheophyta</taxon>
        <taxon>Spermatophyta</taxon>
        <taxon>Magnoliopsida</taxon>
        <taxon>Liliopsida</taxon>
        <taxon>Poales</taxon>
        <taxon>Poaceae</taxon>
        <taxon>BOP clade</taxon>
        <taxon>Oryzoideae</taxon>
        <taxon>Oryzeae</taxon>
        <taxon>Oryzinae</taxon>
        <taxon>Oryza</taxon>
    </lineage>
</organism>
<name>A0A0E0QFQ9_ORYRU</name>
<evidence type="ECO:0008006" key="4">
    <source>
        <dbReference type="Google" id="ProtNLM"/>
    </source>
</evidence>
<evidence type="ECO:0000256" key="1">
    <source>
        <dbReference type="SAM" id="SignalP"/>
    </source>
</evidence>
<dbReference type="OMA" id="CEIGYLF"/>
<dbReference type="Proteomes" id="UP000008022">
    <property type="component" value="Unassembled WGS sequence"/>
</dbReference>
<dbReference type="Gramene" id="ORUFI08G07130.1">
    <property type="protein sequence ID" value="ORUFI08G07130.1"/>
    <property type="gene ID" value="ORUFI08G07130"/>
</dbReference>
<evidence type="ECO:0000313" key="2">
    <source>
        <dbReference type="EnsemblPlants" id="ORUFI08G07130.1"/>
    </source>
</evidence>
<reference evidence="2" key="2">
    <citation type="submission" date="2015-06" db="UniProtKB">
        <authorList>
            <consortium name="EnsemblPlants"/>
        </authorList>
    </citation>
    <scope>IDENTIFICATION</scope>
</reference>
<keyword evidence="3" id="KW-1185">Reference proteome</keyword>
<sequence length="260" mass="27557">MSRSSSSMATVLVVLMVVSAGGLSPPCAAAAKEEKPVVVLPPAAAPGEAPSADAAAFADRDGSSFCYYHLLPYAAFFEGNQVKVAEVAATILSTNLWVYVDQLRKADRDGSSFCYDHLLPYAAFFEGNQVKVAEVAATILSTNLWVYVDQLRKGGAGKGDPNLNACVDDFSVAAGENITREALQSLGRLAAAGNGKRSKEDLENAQKWIKGVEKPYNGGIGKASGCEIGYLFTYSDDLPAQKTLGYTFDTASSLINHIKL</sequence>
<protein>
    <recommendedName>
        <fullName evidence="4">Pectinesterase inhibitor domain-containing protein</fullName>
    </recommendedName>
</protein>
<dbReference type="EnsemblPlants" id="ORUFI08G07130.1">
    <property type="protein sequence ID" value="ORUFI08G07130.1"/>
    <property type="gene ID" value="ORUFI08G07130"/>
</dbReference>
<feature type="signal peptide" evidence="1">
    <location>
        <begin position="1"/>
        <end position="20"/>
    </location>
</feature>
<keyword evidence="1" id="KW-0732">Signal</keyword>
<evidence type="ECO:0000313" key="3">
    <source>
        <dbReference type="Proteomes" id="UP000008022"/>
    </source>
</evidence>
<dbReference type="AlphaFoldDB" id="A0A0E0QFQ9"/>
<feature type="chain" id="PRO_5002371177" description="Pectinesterase inhibitor domain-containing protein" evidence="1">
    <location>
        <begin position="21"/>
        <end position="260"/>
    </location>
</feature>
<accession>A0A0E0QFQ9</accession>
<proteinExistence type="predicted"/>
<reference evidence="3" key="1">
    <citation type="submission" date="2013-06" db="EMBL/GenBank/DDBJ databases">
        <authorList>
            <person name="Zhao Q."/>
        </authorList>
    </citation>
    <scope>NUCLEOTIDE SEQUENCE</scope>
    <source>
        <strain evidence="3">cv. W1943</strain>
    </source>
</reference>